<proteinExistence type="predicted"/>
<dbReference type="KEGG" id="lpk:LACPI_0433"/>
<dbReference type="RefSeq" id="WP_047914891.1">
    <property type="nucleotide sequence ID" value="NZ_LN774769.1"/>
</dbReference>
<feature type="transmembrane region" description="Helical" evidence="1">
    <location>
        <begin position="23"/>
        <end position="43"/>
    </location>
</feature>
<feature type="transmembrane region" description="Helical" evidence="1">
    <location>
        <begin position="124"/>
        <end position="148"/>
    </location>
</feature>
<dbReference type="HOGENOM" id="CLU_098606_1_0_9"/>
<keyword evidence="1" id="KW-0472">Membrane</keyword>
<feature type="transmembrane region" description="Helical" evidence="1">
    <location>
        <begin position="210"/>
        <end position="230"/>
    </location>
</feature>
<reference evidence="3" key="1">
    <citation type="submission" date="2015-01" db="EMBL/GenBank/DDBJ databases">
        <authorList>
            <person name="Andreevskaya M."/>
        </authorList>
    </citation>
    <scope>NUCLEOTIDE SEQUENCE [LARGE SCALE GENOMIC DNA]</scope>
    <source>
        <strain evidence="3">MKFS47</strain>
    </source>
</reference>
<evidence type="ECO:0000313" key="3">
    <source>
        <dbReference type="Proteomes" id="UP000033166"/>
    </source>
</evidence>
<protein>
    <submittedName>
        <fullName evidence="2">Membrane spanning protein</fullName>
    </submittedName>
</protein>
<dbReference type="EMBL" id="LN774769">
    <property type="protein sequence ID" value="CEN27633.1"/>
    <property type="molecule type" value="Genomic_DNA"/>
</dbReference>
<feature type="transmembrane region" description="Helical" evidence="1">
    <location>
        <begin position="49"/>
        <end position="73"/>
    </location>
</feature>
<keyword evidence="1" id="KW-1133">Transmembrane helix</keyword>
<name>A0A0D6DV53_9LACT</name>
<accession>A0A0D6DV53</accession>
<keyword evidence="1" id="KW-0812">Transmembrane</keyword>
<dbReference type="STRING" id="1364.LP2241_20077"/>
<feature type="transmembrane region" description="Helical" evidence="1">
    <location>
        <begin position="94"/>
        <end position="118"/>
    </location>
</feature>
<organism evidence="2 3">
    <name type="scientific">Pseudolactococcus piscium MKFS47</name>
    <dbReference type="NCBI Taxonomy" id="297352"/>
    <lineage>
        <taxon>Bacteria</taxon>
        <taxon>Bacillati</taxon>
        <taxon>Bacillota</taxon>
        <taxon>Bacilli</taxon>
        <taxon>Lactobacillales</taxon>
        <taxon>Streptococcaceae</taxon>
        <taxon>Pseudolactococcus</taxon>
    </lineage>
</organism>
<gene>
    <name evidence="2" type="ORF">LACPI_0433</name>
</gene>
<feature type="transmembrane region" description="Helical" evidence="1">
    <location>
        <begin position="155"/>
        <end position="173"/>
    </location>
</feature>
<sequence length="236" mass="26829">MTKLDRLKSLLWLRWHYLMANKVLLYLCIGIPIGYFLPVSFIPQYQGKLLFLNFVLNFIYSMTSGCFVSIMVSEEKEKKNLRTLILAGVTLKEYIISIIMFPLILSIGSCLIFPFLIRVSLPNWPLYLFIAIGTCVIFILANLSIALFTKNQTQATLFGFGITMIALVLAMLPDFVQNTYLSHLISLSFVGANTNIFMNSGHLALTDISILAMLVWIVGLLILTRYAFIWNRQNHA</sequence>
<evidence type="ECO:0000256" key="1">
    <source>
        <dbReference type="SAM" id="Phobius"/>
    </source>
</evidence>
<dbReference type="Proteomes" id="UP000033166">
    <property type="component" value="Chromosome I"/>
</dbReference>
<evidence type="ECO:0000313" key="2">
    <source>
        <dbReference type="EMBL" id="CEN27633.1"/>
    </source>
</evidence>
<dbReference type="AlphaFoldDB" id="A0A0D6DV53"/>